<feature type="domain" description="Orc1-like AAA ATPase" evidence="1">
    <location>
        <begin position="865"/>
        <end position="1048"/>
    </location>
</feature>
<accession>A0ABD3PLR7</accession>
<dbReference type="InterPro" id="IPR053159">
    <property type="entry name" value="Hybrid_Histidine_Kinase"/>
</dbReference>
<evidence type="ECO:0000313" key="3">
    <source>
        <dbReference type="Proteomes" id="UP001530400"/>
    </source>
</evidence>
<dbReference type="InterPro" id="IPR027417">
    <property type="entry name" value="P-loop_NTPase"/>
</dbReference>
<dbReference type="InterPro" id="IPR041664">
    <property type="entry name" value="AAA_16"/>
</dbReference>
<dbReference type="SUPFAM" id="SSF52540">
    <property type="entry name" value="P-loop containing nucleoside triphosphate hydrolases"/>
    <property type="match status" value="1"/>
</dbReference>
<protein>
    <recommendedName>
        <fullName evidence="1">Orc1-like AAA ATPase domain-containing protein</fullName>
    </recommendedName>
</protein>
<evidence type="ECO:0000313" key="2">
    <source>
        <dbReference type="EMBL" id="KAL3788281.1"/>
    </source>
</evidence>
<dbReference type="Pfam" id="PF13191">
    <property type="entry name" value="AAA_16"/>
    <property type="match status" value="1"/>
</dbReference>
<dbReference type="EMBL" id="JALLPJ020000571">
    <property type="protein sequence ID" value="KAL3788281.1"/>
    <property type="molecule type" value="Genomic_DNA"/>
</dbReference>
<comment type="caution">
    <text evidence="2">The sequence shown here is derived from an EMBL/GenBank/DDBJ whole genome shotgun (WGS) entry which is preliminary data.</text>
</comment>
<name>A0ABD3PLR7_9STRA</name>
<sequence>MPRTADINKPPKNAIRCDCRHQYRQCYETQLQLFRRDPSSKFFGFSRVRIPPFIKRPFDEANLTVQESKKLLVIKSLVAHLGIRQEKLMKADVVHISKHHWREAAVDFVAAKGDKFSMTHIFEFASREEWLRANTLEENANVFAVRPKFKAFLAPNRGVEEWPLLYENLDRSGGNNFNSGHTAENGDRKPPPESLCDDFLRGDNISSRDTAMFSEQPGICSQKKGARKDEESKREAHFMNNKSAVYGNHFIDNKSVINGNHSLAQSIQQPLISQECSAQNWEAPEDHFQSNYGRTTGTSADNFNLHKDHRPEFKEAVHPRRPSIQKKGVRKDEESKWEGHFINNKSIVYGNHFIDNKSFVSGIHPLAQSIQQQMSNISQECGAQNWEAPTNHFQSNYERTTGTSADNFNFHKDHRPEFKEAEHPRRRSSCSDWEGSFVDHLDGSVCNAIENQLGSELDLFSLDGNDNELGVGTLNSSHRMDSSKSWAGTEVALQAVEEQKTLDEADTTNNLQSVWQDSVGINAKCPPPHPIAAAAGIIDVPLKQWIKYARLSIGSNDGKAVASLKFLRPALTIATCIAEQISRSEDTMDVAVNWAKCVVVRIKHDGCVNIQTPHASFPESTQEEKVPDLNQQLDELLESYANGSEMFDAARSYEHASSASASSTQKTKEPYHDASLEHLQALNFLDVHSAEFQCLDTEADSIYNSSINVDENSNKARRIYNLGLVFYELFSGGQIPPPTLYALASFDGAFISLSTTTLVKRTNEPSMEAKRHQGSTKSEAEVGLCQLSFEYLRLIGVPNPICGVIYNMMDCVYGDLSGRECYSTLDEVIFDLQLMIDKPSKFLRGLDMDNVPSFVTQLNEIKILRHQEFEDIMSCHRRCVEGSCEIAIIQGESGSGKSWISQNVASFIVAQGGIVVTGKFDQMKQAKPFSAIATAFDSFIDVLIRSKHESLWAKDIIDKLQEVLGDDGRHLMYVIPRLSFTIESDACQSARASSLLDTIAHNSVQLLHHLFCQFLEVITTNAQVSLTLCLDDIQWADKASIDLLNRLIMQRNKKFFFLGCCRGDEMESDHPVEHMLKHLRQAKIKATAVHLNPVEEDTLNTIMSELLSLSPRLVRPLSRIIHSKTRGNILFFSQLMLSLHREGLIYLDFTTPGRRVALHSLSLFGASVRIDYLELLERQLGLKLLDPLKRAAADGMVIKQAGCFRFCHDRIQEASFNMIGGQARQGNHLMYGRCLVRRAGEIGDDDMLFTAINQINLAGRTAISNADECYTMANYNLIAGKRAMTSSAFSVAYSLLESGIGFLGNDHWQTHYKFSLTLYELACQSALAVADINGLNRLFDEAMKHAKCFDDKLNLQFIHVSSLAYSSNGIMALESGLAVLSDLGEEISNKPSQEVLDYNIQHTQSMLDGVSEREILNYRMMTNTRTIAVMKFLARLQSIAFVVKPDLSSFMILKMVQITVAEGLCPSSPFGFACFGSFIAQMGNIAAGHRFVLLAKSLLNKVDERETAGDLLCVLAEVHAFVEPVQAANELRAQGETASLRVGDVHTACLCRLQYCIGLLWAGSNLHVLQEKITAAELFMTRHEHKTWLVLLYIAQRSVNILVGNESHTLTFNELLERRDAVLNIRQKMILSFHNLYLSLVYDSDSLKEQCEAFFSTKRTFSFIMYADSVRVFITGLSASKISRQTGDAVWADRSKMCIEQMQNWVNQGVPWNFKQKLLLMQAEDNYSNGNLQTARDLYSSAITCAKQHRFLNDESLACEMAARFYLETGHQSLSLQHFRLAHETYIAWGALGKANCLFEYTNRTFSSFLSNT</sequence>
<proteinExistence type="predicted"/>
<keyword evidence="3" id="KW-1185">Reference proteome</keyword>
<evidence type="ECO:0000259" key="1">
    <source>
        <dbReference type="Pfam" id="PF13191"/>
    </source>
</evidence>
<organism evidence="2 3">
    <name type="scientific">Cyclotella atomus</name>
    <dbReference type="NCBI Taxonomy" id="382360"/>
    <lineage>
        <taxon>Eukaryota</taxon>
        <taxon>Sar</taxon>
        <taxon>Stramenopiles</taxon>
        <taxon>Ochrophyta</taxon>
        <taxon>Bacillariophyta</taxon>
        <taxon>Coscinodiscophyceae</taxon>
        <taxon>Thalassiosirophycidae</taxon>
        <taxon>Stephanodiscales</taxon>
        <taxon>Stephanodiscaceae</taxon>
        <taxon>Cyclotella</taxon>
    </lineage>
</organism>
<dbReference type="PANTHER" id="PTHR43642">
    <property type="entry name" value="HYBRID SIGNAL TRANSDUCTION HISTIDINE KINASE G"/>
    <property type="match status" value="1"/>
</dbReference>
<dbReference type="PANTHER" id="PTHR43642:SF1">
    <property type="entry name" value="HYBRID SIGNAL TRANSDUCTION HISTIDINE KINASE G"/>
    <property type="match status" value="1"/>
</dbReference>
<gene>
    <name evidence="2" type="ORF">ACHAWO_011333</name>
</gene>
<reference evidence="2 3" key="1">
    <citation type="submission" date="2024-10" db="EMBL/GenBank/DDBJ databases">
        <title>Updated reference genomes for cyclostephanoid diatoms.</title>
        <authorList>
            <person name="Roberts W.R."/>
            <person name="Alverson A.J."/>
        </authorList>
    </citation>
    <scope>NUCLEOTIDE SEQUENCE [LARGE SCALE GENOMIC DNA]</scope>
    <source>
        <strain evidence="2 3">AJA010-31</strain>
    </source>
</reference>
<dbReference type="Proteomes" id="UP001530400">
    <property type="component" value="Unassembled WGS sequence"/>
</dbReference>